<dbReference type="PROSITE" id="PS00523">
    <property type="entry name" value="SULFATASE_1"/>
    <property type="match status" value="1"/>
</dbReference>
<dbReference type="PANTHER" id="PTHR42693">
    <property type="entry name" value="ARYLSULFATASE FAMILY MEMBER"/>
    <property type="match status" value="1"/>
</dbReference>
<evidence type="ECO:0000259" key="11">
    <source>
        <dbReference type="Pfam" id="PF07980"/>
    </source>
</evidence>
<comment type="caution">
    <text evidence="12">The sequence shown here is derived from an EMBL/GenBank/DDBJ whole genome shotgun (WGS) entry which is preliminary data.</text>
</comment>
<dbReference type="InterPro" id="IPR011990">
    <property type="entry name" value="TPR-like_helical_dom_sf"/>
</dbReference>
<keyword evidence="6" id="KW-0378">Hydrolase</keyword>
<dbReference type="InterPro" id="IPR024607">
    <property type="entry name" value="Sulfatase_CS"/>
</dbReference>
<evidence type="ECO:0000256" key="4">
    <source>
        <dbReference type="ARBA" id="ARBA00022723"/>
    </source>
</evidence>
<evidence type="ECO:0000256" key="7">
    <source>
        <dbReference type="ARBA" id="ARBA00022837"/>
    </source>
</evidence>
<evidence type="ECO:0000256" key="5">
    <source>
        <dbReference type="ARBA" id="ARBA00022729"/>
    </source>
</evidence>
<protein>
    <submittedName>
        <fullName evidence="12">Sulfatase-like hydrolase/transferase</fullName>
    </submittedName>
</protein>
<dbReference type="SUPFAM" id="SSF53649">
    <property type="entry name" value="Alkaline phosphatase-like"/>
    <property type="match status" value="1"/>
</dbReference>
<sequence>MRKESARVFPSLMVLTLIFQISCGPSAQKEQASRGQPNIVFIMTDDHSYQTLSAYDDRFIKTPNIDRIAEDGIKFANSFVGNSICAPSRATLLTGKHSHKNGQKEIWGGGPTYEYSWRGDHLYTWPIPRTEIERNTNLEQNPGWQ</sequence>
<feature type="domain" description="Sulfatase N-terminal" evidence="10">
    <location>
        <begin position="37"/>
        <end position="102"/>
    </location>
</feature>
<dbReference type="EMBL" id="JAGGJA010000004">
    <property type="protein sequence ID" value="MCW9706630.1"/>
    <property type="molecule type" value="Genomic_DNA"/>
</dbReference>
<evidence type="ECO:0000256" key="1">
    <source>
        <dbReference type="ARBA" id="ARBA00004442"/>
    </source>
</evidence>
<dbReference type="InterPro" id="IPR050738">
    <property type="entry name" value="Sulfatase"/>
</dbReference>
<keyword evidence="13" id="KW-1185">Reference proteome</keyword>
<dbReference type="Pfam" id="PF07980">
    <property type="entry name" value="SusD_RagB"/>
    <property type="match status" value="1"/>
</dbReference>
<feature type="domain" description="RagB/SusD" evidence="11">
    <location>
        <begin position="112"/>
        <end position="144"/>
    </location>
</feature>
<keyword evidence="4" id="KW-0479">Metal-binding</keyword>
<evidence type="ECO:0000256" key="6">
    <source>
        <dbReference type="ARBA" id="ARBA00022801"/>
    </source>
</evidence>
<dbReference type="Gene3D" id="3.40.720.10">
    <property type="entry name" value="Alkaline Phosphatase, subunit A"/>
    <property type="match status" value="1"/>
</dbReference>
<keyword evidence="5" id="KW-0732">Signal</keyword>
<evidence type="ECO:0000256" key="3">
    <source>
        <dbReference type="ARBA" id="ARBA00008779"/>
    </source>
</evidence>
<dbReference type="PANTHER" id="PTHR42693:SF53">
    <property type="entry name" value="ENDO-4-O-SULFATASE"/>
    <property type="match status" value="1"/>
</dbReference>
<name>A0ABT3PL87_9BACT</name>
<dbReference type="Pfam" id="PF00884">
    <property type="entry name" value="Sulfatase"/>
    <property type="match status" value="1"/>
</dbReference>
<gene>
    <name evidence="12" type="ORF">J6I44_07170</name>
</gene>
<evidence type="ECO:0000256" key="9">
    <source>
        <dbReference type="ARBA" id="ARBA00023237"/>
    </source>
</evidence>
<organism evidence="12 13">
    <name type="scientific">Fodinibius salsisoli</name>
    <dbReference type="NCBI Taxonomy" id="2820877"/>
    <lineage>
        <taxon>Bacteria</taxon>
        <taxon>Pseudomonadati</taxon>
        <taxon>Balneolota</taxon>
        <taxon>Balneolia</taxon>
        <taxon>Balneolales</taxon>
        <taxon>Balneolaceae</taxon>
        <taxon>Fodinibius</taxon>
    </lineage>
</organism>
<accession>A0ABT3PL87</accession>
<keyword evidence="8" id="KW-0472">Membrane</keyword>
<keyword evidence="9" id="KW-0998">Cell outer membrane</keyword>
<evidence type="ECO:0000313" key="13">
    <source>
        <dbReference type="Proteomes" id="UP001207918"/>
    </source>
</evidence>
<dbReference type="InterPro" id="IPR012944">
    <property type="entry name" value="SusD_RagB_dom"/>
</dbReference>
<comment type="similarity">
    <text evidence="2">Belongs to the SusD family.</text>
</comment>
<comment type="subcellular location">
    <subcellularLocation>
        <location evidence="1">Cell outer membrane</location>
    </subcellularLocation>
</comment>
<reference evidence="12 13" key="1">
    <citation type="submission" date="2021-03" db="EMBL/GenBank/DDBJ databases">
        <title>Aliifodinibius sp. nov., a new bacterium isolated from saline soil.</title>
        <authorList>
            <person name="Galisteo C."/>
            <person name="De La Haba R."/>
            <person name="Sanchez-Porro C."/>
            <person name="Ventosa A."/>
        </authorList>
    </citation>
    <scope>NUCLEOTIDE SEQUENCE [LARGE SCALE GENOMIC DNA]</scope>
    <source>
        <strain evidence="12 13">1BSP15-2V2</strain>
    </source>
</reference>
<evidence type="ECO:0000313" key="12">
    <source>
        <dbReference type="EMBL" id="MCW9706630.1"/>
    </source>
</evidence>
<evidence type="ECO:0000259" key="10">
    <source>
        <dbReference type="Pfam" id="PF00884"/>
    </source>
</evidence>
<dbReference type="SUPFAM" id="SSF48452">
    <property type="entry name" value="TPR-like"/>
    <property type="match status" value="1"/>
</dbReference>
<dbReference type="InterPro" id="IPR000917">
    <property type="entry name" value="Sulfatase_N"/>
</dbReference>
<proteinExistence type="inferred from homology"/>
<dbReference type="Proteomes" id="UP001207918">
    <property type="component" value="Unassembled WGS sequence"/>
</dbReference>
<comment type="similarity">
    <text evidence="3">Belongs to the sulfatase family.</text>
</comment>
<keyword evidence="7" id="KW-0106">Calcium</keyword>
<evidence type="ECO:0000256" key="2">
    <source>
        <dbReference type="ARBA" id="ARBA00006275"/>
    </source>
</evidence>
<dbReference type="InterPro" id="IPR017850">
    <property type="entry name" value="Alkaline_phosphatase_core_sf"/>
</dbReference>
<evidence type="ECO:0000256" key="8">
    <source>
        <dbReference type="ARBA" id="ARBA00023136"/>
    </source>
</evidence>